<dbReference type="PANTHER" id="PTHR11496">
    <property type="entry name" value="ALCOHOL DEHYDROGENASE"/>
    <property type="match status" value="1"/>
</dbReference>
<comment type="caution">
    <text evidence="4">The sequence shown here is derived from an EMBL/GenBank/DDBJ whole genome shotgun (WGS) entry which is preliminary data.</text>
</comment>
<feature type="domain" description="Fe-containing alcohol dehydrogenase-like C-terminal" evidence="3">
    <location>
        <begin position="194"/>
        <end position="394"/>
    </location>
</feature>
<keyword evidence="1" id="KW-0560">Oxidoreductase</keyword>
<dbReference type="SUPFAM" id="SSF56796">
    <property type="entry name" value="Dehydroquinate synthase-like"/>
    <property type="match status" value="1"/>
</dbReference>
<dbReference type="Pfam" id="PF00465">
    <property type="entry name" value="Fe-ADH"/>
    <property type="match status" value="1"/>
</dbReference>
<dbReference type="AlphaFoldDB" id="A0A926HVK1"/>
<dbReference type="EMBL" id="JACRSP010000003">
    <property type="protein sequence ID" value="MBC8536706.1"/>
    <property type="molecule type" value="Genomic_DNA"/>
</dbReference>
<reference evidence="4" key="1">
    <citation type="submission" date="2020-08" db="EMBL/GenBank/DDBJ databases">
        <title>Genome public.</title>
        <authorList>
            <person name="Liu C."/>
            <person name="Sun Q."/>
        </authorList>
    </citation>
    <scope>NUCLEOTIDE SEQUENCE</scope>
    <source>
        <strain evidence="4">BX7</strain>
    </source>
</reference>
<dbReference type="Proteomes" id="UP000620366">
    <property type="component" value="Unassembled WGS sequence"/>
</dbReference>
<dbReference type="GO" id="GO:0004022">
    <property type="term" value="F:alcohol dehydrogenase (NAD+) activity"/>
    <property type="evidence" value="ECO:0007669"/>
    <property type="project" value="TreeGrafter"/>
</dbReference>
<dbReference type="PANTHER" id="PTHR11496:SF104">
    <property type="entry name" value="3-DEOXY-ALPHA-D-MANNO-OCTULOSONATE 8-OXIDASE"/>
    <property type="match status" value="1"/>
</dbReference>
<evidence type="ECO:0000259" key="3">
    <source>
        <dbReference type="Pfam" id="PF25137"/>
    </source>
</evidence>
<evidence type="ECO:0000259" key="2">
    <source>
        <dbReference type="Pfam" id="PF00465"/>
    </source>
</evidence>
<keyword evidence="5" id="KW-1185">Reference proteome</keyword>
<feature type="domain" description="Alcohol dehydrogenase iron-type/glycerol dehydrogenase GldA" evidence="2">
    <location>
        <begin position="10"/>
        <end position="183"/>
    </location>
</feature>
<dbReference type="Gene3D" id="1.20.1090.10">
    <property type="entry name" value="Dehydroquinate synthase-like - alpha domain"/>
    <property type="match status" value="1"/>
</dbReference>
<dbReference type="InterPro" id="IPR001670">
    <property type="entry name" value="ADH_Fe/GldA"/>
</dbReference>
<dbReference type="InterPro" id="IPR039697">
    <property type="entry name" value="Alcohol_dehydrogenase_Fe"/>
</dbReference>
<proteinExistence type="predicted"/>
<accession>A0A926HVK1</accession>
<organism evidence="4 5">
    <name type="scientific">Feifania hominis</name>
    <dbReference type="NCBI Taxonomy" id="2763660"/>
    <lineage>
        <taxon>Bacteria</taxon>
        <taxon>Bacillati</taxon>
        <taxon>Bacillota</taxon>
        <taxon>Clostridia</taxon>
        <taxon>Eubacteriales</taxon>
        <taxon>Feifaniaceae</taxon>
        <taxon>Feifania</taxon>
    </lineage>
</organism>
<evidence type="ECO:0000256" key="1">
    <source>
        <dbReference type="ARBA" id="ARBA00023002"/>
    </source>
</evidence>
<protein>
    <submittedName>
        <fullName evidence="4">Iron-containing alcohol dehydrogenase</fullName>
    </submittedName>
</protein>
<dbReference type="GO" id="GO:0046872">
    <property type="term" value="F:metal ion binding"/>
    <property type="evidence" value="ECO:0007669"/>
    <property type="project" value="InterPro"/>
</dbReference>
<dbReference type="RefSeq" id="WP_249300541.1">
    <property type="nucleotide sequence ID" value="NZ_JACRSP010000003.1"/>
</dbReference>
<name>A0A926HVK1_9FIRM</name>
<evidence type="ECO:0000313" key="5">
    <source>
        <dbReference type="Proteomes" id="UP000620366"/>
    </source>
</evidence>
<gene>
    <name evidence="4" type="ORF">H8695_08415</name>
</gene>
<dbReference type="CDD" id="cd08185">
    <property type="entry name" value="Fe-ADH-like"/>
    <property type="match status" value="1"/>
</dbReference>
<evidence type="ECO:0000313" key="4">
    <source>
        <dbReference type="EMBL" id="MBC8536706.1"/>
    </source>
</evidence>
<dbReference type="FunFam" id="3.40.50.1970:FF:000003">
    <property type="entry name" value="Alcohol dehydrogenase, iron-containing"/>
    <property type="match status" value="1"/>
</dbReference>
<dbReference type="Pfam" id="PF25137">
    <property type="entry name" value="ADH_Fe_C"/>
    <property type="match status" value="1"/>
</dbReference>
<dbReference type="Gene3D" id="3.40.50.1970">
    <property type="match status" value="1"/>
</dbReference>
<sequence>MIRNFNYFIPTRVVFGPGCLEQLATIAMPGKKAILVTFADLSMSRLGYVERIVGLLKKQNIDVVVFEKVLTNPLTGTVDEGVALMKQEGCDFIIALGGGSPIDTSKAMSVAAANGGRYWDYVPAGTGGRKPVEKSPLPVVAINTTAGTGSEVTPIAVITNPDTNEKVSLRIDELYPRMSFIDPELMLSLPKGLTAFQGLDAFLHAAEGYISRQSQFITDRFALEAVRLVYQNLGECVNNGKNLEARTSVALASTLAGMVIALAGCITEHSMEHPISAHFPRVPHGAGLALIFEQYFTKVVEKGTVNDRLIELAQAMGVKVEGTDEAARAMCFVRAGVEMLRACGIDRISHEAFGIENPDVDQLTEDTFGYSSGNFVRDPYELTRDDVREIFTKSLLEAK</sequence>
<dbReference type="InterPro" id="IPR056798">
    <property type="entry name" value="ADH_Fe_C"/>
</dbReference>